<keyword evidence="10" id="KW-1185">Reference proteome</keyword>
<evidence type="ECO:0000256" key="6">
    <source>
        <dbReference type="ARBA" id="ARBA00023242"/>
    </source>
</evidence>
<dbReference type="Gene3D" id="4.10.280.10">
    <property type="entry name" value="Helix-loop-helix DNA-binding domain"/>
    <property type="match status" value="1"/>
</dbReference>
<feature type="region of interest" description="Disordered" evidence="7">
    <location>
        <begin position="277"/>
        <end position="317"/>
    </location>
</feature>
<dbReference type="InterPro" id="IPR036638">
    <property type="entry name" value="HLH_DNA-bd_sf"/>
</dbReference>
<keyword evidence="6" id="KW-0539">Nucleus</keyword>
<evidence type="ECO:0000259" key="8">
    <source>
        <dbReference type="PROSITE" id="PS50888"/>
    </source>
</evidence>
<dbReference type="PANTHER" id="PTHR46834">
    <property type="entry name" value="TRANSCRIPTION FACTOR BHLH91"/>
    <property type="match status" value="1"/>
</dbReference>
<dbReference type="CDD" id="cd18918">
    <property type="entry name" value="bHLH_AtMYC1_like"/>
    <property type="match status" value="1"/>
</dbReference>
<dbReference type="GO" id="GO:0048658">
    <property type="term" value="P:anther wall tapetum development"/>
    <property type="evidence" value="ECO:0007669"/>
    <property type="project" value="InterPro"/>
</dbReference>
<comment type="subunit">
    <text evidence="2">Homodimer.</text>
</comment>
<feature type="compositionally biased region" description="Low complexity" evidence="7">
    <location>
        <begin position="286"/>
        <end position="297"/>
    </location>
</feature>
<dbReference type="InterPro" id="IPR045896">
    <property type="entry name" value="MYC1-like_bHLH"/>
</dbReference>
<dbReference type="GO" id="GO:0006355">
    <property type="term" value="P:regulation of DNA-templated transcription"/>
    <property type="evidence" value="ECO:0007669"/>
    <property type="project" value="InterPro"/>
</dbReference>
<evidence type="ECO:0000313" key="9">
    <source>
        <dbReference type="EMBL" id="CAA7046063.1"/>
    </source>
</evidence>
<evidence type="ECO:0000256" key="5">
    <source>
        <dbReference type="ARBA" id="ARBA00023163"/>
    </source>
</evidence>
<feature type="compositionally biased region" description="Acidic residues" evidence="7">
    <location>
        <begin position="298"/>
        <end position="308"/>
    </location>
</feature>
<name>A0A6D2JYL9_9BRAS</name>
<dbReference type="EMBL" id="CACVBM020001337">
    <property type="protein sequence ID" value="CAA7046063.1"/>
    <property type="molecule type" value="Genomic_DNA"/>
</dbReference>
<reference evidence="9" key="1">
    <citation type="submission" date="2020-01" db="EMBL/GenBank/DDBJ databases">
        <authorList>
            <person name="Mishra B."/>
        </authorList>
    </citation>
    <scope>NUCLEOTIDE SEQUENCE [LARGE SCALE GENOMIC DNA]</scope>
</reference>
<proteinExistence type="predicted"/>
<protein>
    <recommendedName>
        <fullName evidence="8">BHLH domain-containing protein</fullName>
    </recommendedName>
</protein>
<evidence type="ECO:0000256" key="1">
    <source>
        <dbReference type="ARBA" id="ARBA00004123"/>
    </source>
</evidence>
<keyword evidence="5" id="KW-0804">Transcription</keyword>
<dbReference type="GO" id="GO:0003677">
    <property type="term" value="F:DNA binding"/>
    <property type="evidence" value="ECO:0007669"/>
    <property type="project" value="UniProtKB-KW"/>
</dbReference>
<keyword evidence="3" id="KW-0805">Transcription regulation</keyword>
<accession>A0A6D2JYL9</accession>
<comment type="caution">
    <text evidence="9">The sequence shown here is derived from an EMBL/GenBank/DDBJ whole genome shotgun (WGS) entry which is preliminary data.</text>
</comment>
<dbReference type="GO" id="GO:0046983">
    <property type="term" value="F:protein dimerization activity"/>
    <property type="evidence" value="ECO:0007669"/>
    <property type="project" value="InterPro"/>
</dbReference>
<dbReference type="SUPFAM" id="SSF47459">
    <property type="entry name" value="HLH, helix-loop-helix DNA-binding domain"/>
    <property type="match status" value="1"/>
</dbReference>
<dbReference type="PROSITE" id="PS50888">
    <property type="entry name" value="BHLH"/>
    <property type="match status" value="1"/>
</dbReference>
<dbReference type="AlphaFoldDB" id="A0A6D2JYL9"/>
<dbReference type="InterPro" id="IPR045895">
    <property type="entry name" value="bHLH91-like"/>
</dbReference>
<dbReference type="SMART" id="SM00353">
    <property type="entry name" value="HLH"/>
    <property type="match status" value="1"/>
</dbReference>
<feature type="domain" description="BHLH" evidence="8">
    <location>
        <begin position="209"/>
        <end position="258"/>
    </location>
</feature>
<evidence type="ECO:0000313" key="10">
    <source>
        <dbReference type="Proteomes" id="UP000467841"/>
    </source>
</evidence>
<dbReference type="OrthoDB" id="1932168at2759"/>
<keyword evidence="4" id="KW-0238">DNA-binding</keyword>
<sequence>MEAIIDSNGGFSESTTAAEPDFPVSHQFQPPRGVAGSTTNSFNDDLKLPTMEEFSVFPSVVSFPNSETQSNNNHLIQQMIQDSNWAVSADNSGFFMNTSDPQNTTTSPIPDLLSLLHLPRCSVSLPSSNLSDIMSGSCFTYDPLFHLNLPPQPPLIPPNDYSSFLLGIDHTNNTTQRDQSDVGNENNSAQFDSGIIEFSKEIRRKGRGKRKNKPFTTERERRCHLNERYEALKLLIPSPSKGDRASILQDGIDYINELRRRVSELKYLVEMKRCGGRNKRHKNSEVDNNNNNNSDDLNNNDDDGDEENMEKKQESDVIDQCSSNNSLRCSWLQRKSKATEVDVRIVDDEVTIKVVQKKKINCLLFVSKVLDQLQLELHHVAGGQIGEHYSFLLNTKINEGSTIYASAIANKVIEVVDKHYMAALPINHF</sequence>
<dbReference type="FunFam" id="4.10.280.10:FF:000118">
    <property type="entry name" value="Transcription factor bHLH10"/>
    <property type="match status" value="1"/>
</dbReference>
<dbReference type="Pfam" id="PF00010">
    <property type="entry name" value="HLH"/>
    <property type="match status" value="1"/>
</dbReference>
<evidence type="ECO:0000256" key="4">
    <source>
        <dbReference type="ARBA" id="ARBA00023125"/>
    </source>
</evidence>
<comment type="subcellular location">
    <subcellularLocation>
        <location evidence="1">Nucleus</location>
    </subcellularLocation>
</comment>
<evidence type="ECO:0000256" key="2">
    <source>
        <dbReference type="ARBA" id="ARBA00011738"/>
    </source>
</evidence>
<dbReference type="GO" id="GO:0052543">
    <property type="term" value="P:callose deposition in cell wall"/>
    <property type="evidence" value="ECO:0007669"/>
    <property type="project" value="UniProtKB-ARBA"/>
</dbReference>
<organism evidence="9 10">
    <name type="scientific">Microthlaspi erraticum</name>
    <dbReference type="NCBI Taxonomy" id="1685480"/>
    <lineage>
        <taxon>Eukaryota</taxon>
        <taxon>Viridiplantae</taxon>
        <taxon>Streptophyta</taxon>
        <taxon>Embryophyta</taxon>
        <taxon>Tracheophyta</taxon>
        <taxon>Spermatophyta</taxon>
        <taxon>Magnoliopsida</taxon>
        <taxon>eudicotyledons</taxon>
        <taxon>Gunneridae</taxon>
        <taxon>Pentapetalae</taxon>
        <taxon>rosids</taxon>
        <taxon>malvids</taxon>
        <taxon>Brassicales</taxon>
        <taxon>Brassicaceae</taxon>
        <taxon>Coluteocarpeae</taxon>
        <taxon>Microthlaspi</taxon>
    </lineage>
</organism>
<dbReference type="GO" id="GO:0005634">
    <property type="term" value="C:nucleus"/>
    <property type="evidence" value="ECO:0007669"/>
    <property type="project" value="UniProtKB-SubCell"/>
</dbReference>
<gene>
    <name evidence="9" type="ORF">MERR_LOCUS33298</name>
</gene>
<evidence type="ECO:0000256" key="7">
    <source>
        <dbReference type="SAM" id="MobiDB-lite"/>
    </source>
</evidence>
<dbReference type="PANTHER" id="PTHR46834:SF10">
    <property type="entry name" value="TRANSCRIPTION FACTOR BHLH138-RELATED"/>
    <property type="match status" value="1"/>
</dbReference>
<dbReference type="GO" id="GO:0009555">
    <property type="term" value="P:pollen development"/>
    <property type="evidence" value="ECO:0007669"/>
    <property type="project" value="UniProtKB-ARBA"/>
</dbReference>
<evidence type="ECO:0000256" key="3">
    <source>
        <dbReference type="ARBA" id="ARBA00023015"/>
    </source>
</evidence>
<dbReference type="Proteomes" id="UP000467841">
    <property type="component" value="Unassembled WGS sequence"/>
</dbReference>
<dbReference type="InterPro" id="IPR011598">
    <property type="entry name" value="bHLH_dom"/>
</dbReference>